<dbReference type="PANTHER" id="PTHR15272">
    <property type="entry name" value="CHROMATIN ASSEMBLY FACTOR 1 SUBUNIT A CAF-1 SUBUNIT A"/>
    <property type="match status" value="1"/>
</dbReference>
<dbReference type="EMBL" id="MCFJ01000001">
    <property type="protein sequence ID" value="ORY71674.1"/>
    <property type="molecule type" value="Genomic_DNA"/>
</dbReference>
<dbReference type="PANTHER" id="PTHR15272:SF0">
    <property type="entry name" value="CHROMATIN ASSEMBLY FACTOR 1 SUBUNIT A"/>
    <property type="match status" value="1"/>
</dbReference>
<feature type="region of interest" description="Disordered" evidence="5">
    <location>
        <begin position="56"/>
        <end position="264"/>
    </location>
</feature>
<dbReference type="Pfam" id="PF12253">
    <property type="entry name" value="CAF1A_dimeriz"/>
    <property type="match status" value="1"/>
</dbReference>
<protein>
    <submittedName>
        <fullName evidence="8">Chromatin assembly factor 1 subunit A-domain-containing protein</fullName>
    </submittedName>
</protein>
<name>A0A1Y2EK65_9PEZI</name>
<dbReference type="GO" id="GO:0005634">
    <property type="term" value="C:nucleus"/>
    <property type="evidence" value="ECO:0007669"/>
    <property type="project" value="UniProtKB-SubCell"/>
</dbReference>
<feature type="compositionally biased region" description="Low complexity" evidence="5">
    <location>
        <begin position="129"/>
        <end position="139"/>
    </location>
</feature>
<dbReference type="RefSeq" id="XP_040721266.1">
    <property type="nucleotide sequence ID" value="XM_040857869.1"/>
</dbReference>
<evidence type="ECO:0000256" key="5">
    <source>
        <dbReference type="SAM" id="MobiDB-lite"/>
    </source>
</evidence>
<keyword evidence="2" id="KW-0227">DNA damage</keyword>
<dbReference type="Proteomes" id="UP000193689">
    <property type="component" value="Unassembled WGS sequence"/>
</dbReference>
<feature type="compositionally biased region" description="Basic and acidic residues" evidence="5">
    <location>
        <begin position="156"/>
        <end position="220"/>
    </location>
</feature>
<organism evidence="8 9">
    <name type="scientific">Pseudomassariella vexata</name>
    <dbReference type="NCBI Taxonomy" id="1141098"/>
    <lineage>
        <taxon>Eukaryota</taxon>
        <taxon>Fungi</taxon>
        <taxon>Dikarya</taxon>
        <taxon>Ascomycota</taxon>
        <taxon>Pezizomycotina</taxon>
        <taxon>Sordariomycetes</taxon>
        <taxon>Xylariomycetidae</taxon>
        <taxon>Amphisphaeriales</taxon>
        <taxon>Pseudomassariaceae</taxon>
        <taxon>Pseudomassariella</taxon>
    </lineage>
</organism>
<accession>A0A1Y2EK65</accession>
<feature type="compositionally biased region" description="Low complexity" evidence="5">
    <location>
        <begin position="72"/>
        <end position="84"/>
    </location>
</feature>
<dbReference type="GO" id="GO:0006281">
    <property type="term" value="P:DNA repair"/>
    <property type="evidence" value="ECO:0007669"/>
    <property type="project" value="UniProtKB-KW"/>
</dbReference>
<feature type="compositionally biased region" description="Low complexity" evidence="5">
    <location>
        <begin position="95"/>
        <end position="116"/>
    </location>
</feature>
<keyword evidence="9" id="KW-1185">Reference proteome</keyword>
<dbReference type="InterPro" id="IPR022043">
    <property type="entry name" value="CAF1A_DD"/>
</dbReference>
<feature type="domain" description="Chromatin assembly factor 1 subunit Cac1-like C-terminal" evidence="7">
    <location>
        <begin position="597"/>
        <end position="658"/>
    </location>
</feature>
<keyword evidence="3" id="KW-0234">DNA repair</keyword>
<dbReference type="GeneID" id="63774081"/>
<dbReference type="InterPro" id="IPR048800">
    <property type="entry name" value="Cac1-like_C"/>
</dbReference>
<gene>
    <name evidence="8" type="ORF">BCR38DRAFT_404732</name>
</gene>
<feature type="compositionally biased region" description="Low complexity" evidence="5">
    <location>
        <begin position="543"/>
        <end position="561"/>
    </location>
</feature>
<evidence type="ECO:0000313" key="9">
    <source>
        <dbReference type="Proteomes" id="UP000193689"/>
    </source>
</evidence>
<reference evidence="8 9" key="1">
    <citation type="submission" date="2016-07" db="EMBL/GenBank/DDBJ databases">
        <title>Pervasive Adenine N6-methylation of Active Genes in Fungi.</title>
        <authorList>
            <consortium name="DOE Joint Genome Institute"/>
            <person name="Mondo S.J."/>
            <person name="Dannebaum R.O."/>
            <person name="Kuo R.C."/>
            <person name="Labutti K."/>
            <person name="Haridas S."/>
            <person name="Kuo A."/>
            <person name="Salamov A."/>
            <person name="Ahrendt S.R."/>
            <person name="Lipzen A."/>
            <person name="Sullivan W."/>
            <person name="Andreopoulos W.B."/>
            <person name="Clum A."/>
            <person name="Lindquist E."/>
            <person name="Daum C."/>
            <person name="Ramamoorthy G.K."/>
            <person name="Gryganskyi A."/>
            <person name="Culley D."/>
            <person name="Magnuson J.K."/>
            <person name="James T.Y."/>
            <person name="O'Malley M.A."/>
            <person name="Stajich J.E."/>
            <person name="Spatafora J.W."/>
            <person name="Visel A."/>
            <person name="Grigoriev I.V."/>
        </authorList>
    </citation>
    <scope>NUCLEOTIDE SEQUENCE [LARGE SCALE GENOMIC DNA]</scope>
    <source>
        <strain evidence="8 9">CBS 129021</strain>
    </source>
</reference>
<evidence type="ECO:0000313" key="8">
    <source>
        <dbReference type="EMBL" id="ORY71674.1"/>
    </source>
</evidence>
<dbReference type="GO" id="GO:0033186">
    <property type="term" value="C:CAF-1 complex"/>
    <property type="evidence" value="ECO:0007669"/>
    <property type="project" value="TreeGrafter"/>
</dbReference>
<dbReference type="STRING" id="1141098.A0A1Y2EK65"/>
<dbReference type="AlphaFoldDB" id="A0A1Y2EK65"/>
<feature type="domain" description="Chromatin assembly factor 1 subunit A dimerization" evidence="6">
    <location>
        <begin position="395"/>
        <end position="466"/>
    </location>
</feature>
<dbReference type="Pfam" id="PF21796">
    <property type="entry name" value="Cac1_C"/>
    <property type="match status" value="1"/>
</dbReference>
<keyword evidence="4" id="KW-0539">Nucleus</keyword>
<evidence type="ECO:0000256" key="1">
    <source>
        <dbReference type="ARBA" id="ARBA00004123"/>
    </source>
</evidence>
<sequence length="664" mass="72964">MPLFDVASNVQQTETAARKRSHAEFADATVHLPTDESLTLENLGLPKDFITSASMAGLPTRQTSPIPIITMPAQSPPSSSSPAAMTEAGSSTPDKNSFSPNPTSSKSSGLQKSPSPNQQHPTAPAVQPSSTTTMSASTTNQIQAGVKRRHKAVKTAAEKAQEEQERAEKRRKKAEVDAEREAAKAEKEAARLEREAAKRERDAAKAAEKAKADAEKEKKAKQQPSLRAFFIKPKQVDVGPTTPVKQTSGNTAKDRTTDDVANASPDLAKKDRKTNMSEYERRFKPFYVKQDVTMAGPSSFSMDEETKQAKSDILDKYICGERGEVSVTPFEPVNAFQLNGLHTRRGILHFSVAKIMSEMYGDPVDNRLGVPPIRTESQMVRYNSVQEQLDAIPIKILSFYEDVRPPYVGTVTSNMDCTLHKLARRPTGRVLKLNYDYDSEAEWEEEEGEDLDDCEEEDDDNEVDEEMADFLDDADDAATARPGFLRESSPKSTGICFENAKRLGPQPAAYKYRMEFLLEPLQDHSMIDPFSTEYWQPKPSASRAAAAAALQQPPALPTSAPMGPPAAPSDAFARLAASAAGSASTTDVKDIVPKQILDEFKRAVISDDINFLTKVGIVDMLAKRFPLCTRAQVKNTIEKIAERVPVPGGRKSDKRWVLLPEFAL</sequence>
<dbReference type="GO" id="GO:0006334">
    <property type="term" value="P:nucleosome assembly"/>
    <property type="evidence" value="ECO:0007669"/>
    <property type="project" value="TreeGrafter"/>
</dbReference>
<evidence type="ECO:0000259" key="6">
    <source>
        <dbReference type="Pfam" id="PF12253"/>
    </source>
</evidence>
<comment type="subcellular location">
    <subcellularLocation>
        <location evidence="1">Nucleus</location>
    </subcellularLocation>
</comment>
<dbReference type="InParanoid" id="A0A1Y2EK65"/>
<evidence type="ECO:0000256" key="2">
    <source>
        <dbReference type="ARBA" id="ARBA00022763"/>
    </source>
</evidence>
<evidence type="ECO:0000256" key="3">
    <source>
        <dbReference type="ARBA" id="ARBA00023204"/>
    </source>
</evidence>
<feature type="region of interest" description="Disordered" evidence="5">
    <location>
        <begin position="543"/>
        <end position="568"/>
    </location>
</feature>
<evidence type="ECO:0000259" key="7">
    <source>
        <dbReference type="Pfam" id="PF21796"/>
    </source>
</evidence>
<evidence type="ECO:0000256" key="4">
    <source>
        <dbReference type="ARBA" id="ARBA00023242"/>
    </source>
</evidence>
<proteinExistence type="predicted"/>
<dbReference type="OrthoDB" id="79480at2759"/>
<comment type="caution">
    <text evidence="8">The sequence shown here is derived from an EMBL/GenBank/DDBJ whole genome shotgun (WGS) entry which is preliminary data.</text>
</comment>